<dbReference type="RefSeq" id="WP_132535908.1">
    <property type="nucleotide sequence ID" value="NZ_BMJO01000002.1"/>
</dbReference>
<evidence type="ECO:0000259" key="2">
    <source>
        <dbReference type="PROSITE" id="PS50110"/>
    </source>
</evidence>
<dbReference type="PROSITE" id="PS50110">
    <property type="entry name" value="RESPONSE_REGULATORY"/>
    <property type="match status" value="1"/>
</dbReference>
<dbReference type="SMART" id="SM00448">
    <property type="entry name" value="REC"/>
    <property type="match status" value="1"/>
</dbReference>
<dbReference type="InterPro" id="IPR011006">
    <property type="entry name" value="CheY-like_superfamily"/>
</dbReference>
<evidence type="ECO:0000256" key="1">
    <source>
        <dbReference type="PROSITE-ProRule" id="PRU00169"/>
    </source>
</evidence>
<keyword evidence="1" id="KW-0597">Phosphoprotein</keyword>
<dbReference type="AlphaFoldDB" id="A0A4R2H3Q5"/>
<dbReference type="InterPro" id="IPR001789">
    <property type="entry name" value="Sig_transdc_resp-reg_receiver"/>
</dbReference>
<name>A0A4R2H3Q5_9SPHI</name>
<accession>A0A4R2H3Q5</accession>
<dbReference type="GO" id="GO:0000156">
    <property type="term" value="F:phosphorelay response regulator activity"/>
    <property type="evidence" value="ECO:0007669"/>
    <property type="project" value="TreeGrafter"/>
</dbReference>
<comment type="caution">
    <text evidence="4">The sequence shown here is derived from an EMBL/GenBank/DDBJ whole genome shotgun (WGS) entry which is preliminary data.</text>
</comment>
<organism evidence="4 5">
    <name type="scientific">Pedobacter psychrotolerans</name>
    <dbReference type="NCBI Taxonomy" id="1843235"/>
    <lineage>
        <taxon>Bacteria</taxon>
        <taxon>Pseudomonadati</taxon>
        <taxon>Bacteroidota</taxon>
        <taxon>Sphingobacteriia</taxon>
        <taxon>Sphingobacteriales</taxon>
        <taxon>Sphingobacteriaceae</taxon>
        <taxon>Pedobacter</taxon>
    </lineage>
</organism>
<dbReference type="InterPro" id="IPR051271">
    <property type="entry name" value="2C-system_Tx_regulators"/>
</dbReference>
<evidence type="ECO:0000313" key="6">
    <source>
        <dbReference type="Proteomes" id="UP000622648"/>
    </source>
</evidence>
<dbReference type="EMBL" id="BMJO01000002">
    <property type="protein sequence ID" value="GGE50085.1"/>
    <property type="molecule type" value="Genomic_DNA"/>
</dbReference>
<reference evidence="4 5" key="3">
    <citation type="submission" date="2019-03" db="EMBL/GenBank/DDBJ databases">
        <title>Genomic Encyclopedia of Type Strains, Phase IV (KMG-IV): sequencing the most valuable type-strain genomes for metagenomic binning, comparative biology and taxonomic classification.</title>
        <authorList>
            <person name="Goeker M."/>
        </authorList>
    </citation>
    <scope>NUCLEOTIDE SEQUENCE [LARGE SCALE GENOMIC DNA]</scope>
    <source>
        <strain evidence="4 5">DSM 103236</strain>
    </source>
</reference>
<evidence type="ECO:0000313" key="4">
    <source>
        <dbReference type="EMBL" id="TCO19958.1"/>
    </source>
</evidence>
<sequence>MKIKCLLVDDEPLAIKLLQNHLAQLDAFEVVATCSTAIKALEMLRTIAVDLMFLDIEMPQMKGIDFLKGLKDPPAVIVTTAYREYAIDGYDLDIIDYLLKPITFERFFKAVDRYLRSRNAENPVAAVAPQNSYLFLKSGLRNHRLNTDDILYIESLKDNIKIVSTNSSITIKYRIGDLEPDIILFSLLRVHRSFIVNMLKISSFTSNDITIGDKTIPIGPNYKEYVFRKLQEIS</sequence>
<reference evidence="6" key="2">
    <citation type="journal article" date="2019" name="Int. J. Syst. Evol. Microbiol.">
        <title>The Global Catalogue of Microorganisms (GCM) 10K type strain sequencing project: providing services to taxonomists for standard genome sequencing and annotation.</title>
        <authorList>
            <consortium name="The Broad Institute Genomics Platform"/>
            <consortium name="The Broad Institute Genome Sequencing Center for Infectious Disease"/>
            <person name="Wu L."/>
            <person name="Ma J."/>
        </authorList>
    </citation>
    <scope>NUCLEOTIDE SEQUENCE [LARGE SCALE GENOMIC DNA]</scope>
    <source>
        <strain evidence="6">CGMCC 1.15644</strain>
    </source>
</reference>
<dbReference type="OrthoDB" id="9787344at2"/>
<feature type="modified residue" description="4-aspartylphosphate" evidence="1">
    <location>
        <position position="55"/>
    </location>
</feature>
<dbReference type="SMART" id="SM00850">
    <property type="entry name" value="LytTR"/>
    <property type="match status" value="1"/>
</dbReference>
<reference evidence="3" key="4">
    <citation type="submission" date="2024-05" db="EMBL/GenBank/DDBJ databases">
        <authorList>
            <person name="Sun Q."/>
            <person name="Zhou Y."/>
        </authorList>
    </citation>
    <scope>NUCLEOTIDE SEQUENCE</scope>
    <source>
        <strain evidence="3">CGMCC 1.15644</strain>
    </source>
</reference>
<dbReference type="Pfam" id="PF00072">
    <property type="entry name" value="Response_reg"/>
    <property type="match status" value="1"/>
</dbReference>
<proteinExistence type="predicted"/>
<dbReference type="Pfam" id="PF04397">
    <property type="entry name" value="LytTR"/>
    <property type="match status" value="1"/>
</dbReference>
<keyword evidence="6" id="KW-1185">Reference proteome</keyword>
<reference evidence="3" key="1">
    <citation type="journal article" date="2014" name="Int. J. Syst. Evol. Microbiol.">
        <title>Complete genome of a new Firmicutes species belonging to the dominant human colonic microbiota ('Ruminococcus bicirculans') reveals two chromosomes and a selective capacity to utilize plant glucans.</title>
        <authorList>
            <consortium name="NISC Comparative Sequencing Program"/>
            <person name="Wegmann U."/>
            <person name="Louis P."/>
            <person name="Goesmann A."/>
            <person name="Henrissat B."/>
            <person name="Duncan S.H."/>
            <person name="Flint H.J."/>
        </authorList>
    </citation>
    <scope>NUCLEOTIDE SEQUENCE</scope>
    <source>
        <strain evidence="3">CGMCC 1.15644</strain>
    </source>
</reference>
<dbReference type="SUPFAM" id="SSF52172">
    <property type="entry name" value="CheY-like"/>
    <property type="match status" value="1"/>
</dbReference>
<dbReference type="PANTHER" id="PTHR45526:SF1">
    <property type="entry name" value="TRANSCRIPTIONAL REGULATORY PROTEIN DCUR-RELATED"/>
    <property type="match status" value="1"/>
</dbReference>
<feature type="domain" description="Response regulatory" evidence="2">
    <location>
        <begin position="4"/>
        <end position="115"/>
    </location>
</feature>
<dbReference type="Proteomes" id="UP000295684">
    <property type="component" value="Unassembled WGS sequence"/>
</dbReference>
<keyword evidence="3" id="KW-0238">DNA-binding</keyword>
<dbReference type="EMBL" id="SLWO01000009">
    <property type="protein sequence ID" value="TCO19958.1"/>
    <property type="molecule type" value="Genomic_DNA"/>
</dbReference>
<dbReference type="Gene3D" id="2.40.50.1020">
    <property type="entry name" value="LytTr DNA-binding domain"/>
    <property type="match status" value="1"/>
</dbReference>
<dbReference type="GO" id="GO:0003677">
    <property type="term" value="F:DNA binding"/>
    <property type="evidence" value="ECO:0007669"/>
    <property type="project" value="UniProtKB-KW"/>
</dbReference>
<dbReference type="Proteomes" id="UP000622648">
    <property type="component" value="Unassembled WGS sequence"/>
</dbReference>
<dbReference type="PANTHER" id="PTHR45526">
    <property type="entry name" value="TRANSCRIPTIONAL REGULATORY PROTEIN DPIA"/>
    <property type="match status" value="1"/>
</dbReference>
<evidence type="ECO:0000313" key="3">
    <source>
        <dbReference type="EMBL" id="GGE50085.1"/>
    </source>
</evidence>
<dbReference type="Gene3D" id="3.40.50.2300">
    <property type="match status" value="1"/>
</dbReference>
<gene>
    <name evidence="4" type="ORF">EV200_109142</name>
    <name evidence="3" type="ORF">GCM10011413_15390</name>
</gene>
<evidence type="ECO:0000313" key="5">
    <source>
        <dbReference type="Proteomes" id="UP000295684"/>
    </source>
</evidence>
<dbReference type="InterPro" id="IPR007492">
    <property type="entry name" value="LytTR_DNA-bd_dom"/>
</dbReference>
<protein>
    <submittedName>
        <fullName evidence="3">DNA-binding response regulator</fullName>
    </submittedName>
    <submittedName>
        <fullName evidence="4">LytTR family two component transcriptional regulator</fullName>
    </submittedName>
</protein>